<evidence type="ECO:0000313" key="7">
    <source>
        <dbReference type="Proteomes" id="UP001060368"/>
    </source>
</evidence>
<gene>
    <name evidence="6" type="ORF">L6E24_00230</name>
</gene>
<dbReference type="Pfam" id="PF01077">
    <property type="entry name" value="NIR_SIR"/>
    <property type="match status" value="1"/>
</dbReference>
<dbReference type="InterPro" id="IPR017896">
    <property type="entry name" value="4Fe4S_Fe-S-bd"/>
</dbReference>
<dbReference type="PANTHER" id="PTHR11493:SF54">
    <property type="entry name" value="ANAEROBIC SULFITE REDUCTASE SUBUNIT C"/>
    <property type="match status" value="1"/>
</dbReference>
<name>A0A9E7PPB4_9EURY</name>
<keyword evidence="3" id="KW-0408">Iron</keyword>
<evidence type="ECO:0000256" key="3">
    <source>
        <dbReference type="ARBA" id="ARBA00023004"/>
    </source>
</evidence>
<dbReference type="Proteomes" id="UP001060368">
    <property type="component" value="Chromosome"/>
</dbReference>
<dbReference type="SUPFAM" id="SSF54862">
    <property type="entry name" value="4Fe-4S ferredoxins"/>
    <property type="match status" value="1"/>
</dbReference>
<dbReference type="KEGG" id="mend:L6E24_00230"/>
<evidence type="ECO:0000256" key="4">
    <source>
        <dbReference type="ARBA" id="ARBA00023014"/>
    </source>
</evidence>
<dbReference type="Pfam" id="PF03460">
    <property type="entry name" value="NIR_SIR_ferr"/>
    <property type="match status" value="1"/>
</dbReference>
<proteinExistence type="predicted"/>
<dbReference type="GO" id="GO:0016002">
    <property type="term" value="F:sulfite reductase activity"/>
    <property type="evidence" value="ECO:0007669"/>
    <property type="project" value="TreeGrafter"/>
</dbReference>
<evidence type="ECO:0000256" key="2">
    <source>
        <dbReference type="ARBA" id="ARBA00022723"/>
    </source>
</evidence>
<dbReference type="GO" id="GO:0000103">
    <property type="term" value="P:sulfate assimilation"/>
    <property type="evidence" value="ECO:0007669"/>
    <property type="project" value="TreeGrafter"/>
</dbReference>
<keyword evidence="1" id="KW-0004">4Fe-4S</keyword>
<dbReference type="InterPro" id="IPR036136">
    <property type="entry name" value="Nit/Sulf_reduc_fer-like_dom_sf"/>
</dbReference>
<accession>A0A9E7PPB4</accession>
<dbReference type="RefSeq" id="WP_257742736.1">
    <property type="nucleotide sequence ID" value="NZ_CP096115.1"/>
</dbReference>
<dbReference type="SUPFAM" id="SSF55124">
    <property type="entry name" value="Nitrite/Sulfite reductase N-terminal domain-like"/>
    <property type="match status" value="1"/>
</dbReference>
<keyword evidence="7" id="KW-1185">Reference proteome</keyword>
<dbReference type="Gene3D" id="3.30.413.10">
    <property type="entry name" value="Sulfite Reductase Hemoprotein, domain 1"/>
    <property type="match status" value="1"/>
</dbReference>
<dbReference type="GO" id="GO:0050311">
    <property type="term" value="F:sulfite reductase (ferredoxin) activity"/>
    <property type="evidence" value="ECO:0007669"/>
    <property type="project" value="TreeGrafter"/>
</dbReference>
<dbReference type="Gene3D" id="3.30.70.3340">
    <property type="match status" value="1"/>
</dbReference>
<dbReference type="InterPro" id="IPR045169">
    <property type="entry name" value="NO2/SO3_Rdtase_4Fe4S_prot"/>
</dbReference>
<dbReference type="InterPro" id="IPR045854">
    <property type="entry name" value="NO2/SO3_Rdtase_4Fe4S_sf"/>
</dbReference>
<dbReference type="GeneID" id="74306073"/>
<dbReference type="Pfam" id="PF00037">
    <property type="entry name" value="Fer4"/>
    <property type="match status" value="2"/>
</dbReference>
<dbReference type="Gene3D" id="3.30.70.20">
    <property type="match status" value="1"/>
</dbReference>
<dbReference type="SUPFAM" id="SSF56014">
    <property type="entry name" value="Nitrite and sulphite reductase 4Fe-4S domain-like"/>
    <property type="match status" value="1"/>
</dbReference>
<protein>
    <submittedName>
        <fullName evidence="6">4Fe-4S binding protein</fullName>
    </submittedName>
</protein>
<dbReference type="PANTHER" id="PTHR11493">
    <property type="entry name" value="SULFITE REDUCTASE [NADPH] SUBUNIT BETA-RELATED"/>
    <property type="match status" value="1"/>
</dbReference>
<reference evidence="6" key="1">
    <citation type="submission" date="2022-04" db="EMBL/GenBank/DDBJ databases">
        <title>Complete genome of Methanoplanus endosymbiosus DSM 3599.</title>
        <authorList>
            <person name="Chen S.-C."/>
            <person name="You Y.-T."/>
            <person name="Zhou Y.-Z."/>
            <person name="Lai M.-C."/>
        </authorList>
    </citation>
    <scope>NUCLEOTIDE SEQUENCE</scope>
    <source>
        <strain evidence="6">DSM 3599</strain>
    </source>
</reference>
<keyword evidence="2" id="KW-0479">Metal-binding</keyword>
<dbReference type="PROSITE" id="PS51379">
    <property type="entry name" value="4FE4S_FER_2"/>
    <property type="match status" value="2"/>
</dbReference>
<feature type="domain" description="4Fe-4S ferredoxin-type" evidence="5">
    <location>
        <begin position="185"/>
        <end position="213"/>
    </location>
</feature>
<evidence type="ECO:0000259" key="5">
    <source>
        <dbReference type="PROSITE" id="PS51379"/>
    </source>
</evidence>
<evidence type="ECO:0000256" key="1">
    <source>
        <dbReference type="ARBA" id="ARBA00022485"/>
    </source>
</evidence>
<dbReference type="GO" id="GO:0009337">
    <property type="term" value="C:sulfite reductase complex (NADPH)"/>
    <property type="evidence" value="ECO:0007669"/>
    <property type="project" value="TreeGrafter"/>
</dbReference>
<sequence length="287" mass="31011">MVSEDKKAKNSGILRLKESGTVSLRVKTVAGKLSSSQLKVLSEIVDQYGDGYICSTARLNIEIPGIDKSLADSVREELSVADLDVGSSKSEVRSIVACKGTVCRHGCCDTWAIAEKLEEEQGGRKLPRKLKIAIAGCPNNCSKVQFNDIGFMGHLYPFFDEDACTLCGACEKACKENALKIEDEKLNFNPELCVGCGDCIKKCSSDAVKISESGLTLYLGGRAGREIYIGEEAEGLIPEDKIPEITDCIITYFENNADIGERFGSMMARIGKGKVFNDLGLHSGETG</sequence>
<dbReference type="InterPro" id="IPR006067">
    <property type="entry name" value="NO2/SO3_Rdtase_4Fe4S_dom"/>
</dbReference>
<organism evidence="6 7">
    <name type="scientific">Methanoplanus endosymbiosus</name>
    <dbReference type="NCBI Taxonomy" id="33865"/>
    <lineage>
        <taxon>Archaea</taxon>
        <taxon>Methanobacteriati</taxon>
        <taxon>Methanobacteriota</taxon>
        <taxon>Stenosarchaea group</taxon>
        <taxon>Methanomicrobia</taxon>
        <taxon>Methanomicrobiales</taxon>
        <taxon>Methanomicrobiaceae</taxon>
        <taxon>Methanoplanus</taxon>
    </lineage>
</organism>
<keyword evidence="4" id="KW-0411">Iron-sulfur</keyword>
<dbReference type="EMBL" id="CP096115">
    <property type="protein sequence ID" value="UUX92589.1"/>
    <property type="molecule type" value="Genomic_DNA"/>
</dbReference>
<dbReference type="GO" id="GO:0020037">
    <property type="term" value="F:heme binding"/>
    <property type="evidence" value="ECO:0007669"/>
    <property type="project" value="InterPro"/>
</dbReference>
<evidence type="ECO:0000313" key="6">
    <source>
        <dbReference type="EMBL" id="UUX92589.1"/>
    </source>
</evidence>
<dbReference type="InterPro" id="IPR005117">
    <property type="entry name" value="NiRdtase/SiRdtase_haem-b_fer"/>
</dbReference>
<dbReference type="AlphaFoldDB" id="A0A9E7PPB4"/>
<dbReference type="GO" id="GO:0046872">
    <property type="term" value="F:metal ion binding"/>
    <property type="evidence" value="ECO:0007669"/>
    <property type="project" value="UniProtKB-KW"/>
</dbReference>
<dbReference type="GO" id="GO:0051539">
    <property type="term" value="F:4 iron, 4 sulfur cluster binding"/>
    <property type="evidence" value="ECO:0007669"/>
    <property type="project" value="UniProtKB-KW"/>
</dbReference>
<feature type="domain" description="4Fe-4S ferredoxin-type" evidence="5">
    <location>
        <begin position="155"/>
        <end position="184"/>
    </location>
</feature>